<gene>
    <name evidence="2" type="ORF">EYF80_068153</name>
</gene>
<keyword evidence="3" id="KW-1185">Reference proteome</keyword>
<dbReference type="Proteomes" id="UP000314294">
    <property type="component" value="Unassembled WGS sequence"/>
</dbReference>
<evidence type="ECO:0000313" key="3">
    <source>
        <dbReference type="Proteomes" id="UP000314294"/>
    </source>
</evidence>
<feature type="region of interest" description="Disordered" evidence="1">
    <location>
        <begin position="54"/>
        <end position="98"/>
    </location>
</feature>
<proteinExistence type="predicted"/>
<evidence type="ECO:0000256" key="1">
    <source>
        <dbReference type="SAM" id="MobiDB-lite"/>
    </source>
</evidence>
<evidence type="ECO:0000313" key="2">
    <source>
        <dbReference type="EMBL" id="TNN21735.1"/>
    </source>
</evidence>
<accession>A0A4Z2DYU8</accession>
<protein>
    <submittedName>
        <fullName evidence="2">Uncharacterized protein</fullName>
    </submittedName>
</protein>
<dbReference type="EMBL" id="SRLO01026135">
    <property type="protein sequence ID" value="TNN21735.1"/>
    <property type="molecule type" value="Genomic_DNA"/>
</dbReference>
<organism evidence="2 3">
    <name type="scientific">Liparis tanakae</name>
    <name type="common">Tanaka's snailfish</name>
    <dbReference type="NCBI Taxonomy" id="230148"/>
    <lineage>
        <taxon>Eukaryota</taxon>
        <taxon>Metazoa</taxon>
        <taxon>Chordata</taxon>
        <taxon>Craniata</taxon>
        <taxon>Vertebrata</taxon>
        <taxon>Euteleostomi</taxon>
        <taxon>Actinopterygii</taxon>
        <taxon>Neopterygii</taxon>
        <taxon>Teleostei</taxon>
        <taxon>Neoteleostei</taxon>
        <taxon>Acanthomorphata</taxon>
        <taxon>Eupercaria</taxon>
        <taxon>Perciformes</taxon>
        <taxon>Cottioidei</taxon>
        <taxon>Cottales</taxon>
        <taxon>Liparidae</taxon>
        <taxon>Liparis</taxon>
    </lineage>
</organism>
<reference evidence="2 3" key="1">
    <citation type="submission" date="2019-03" db="EMBL/GenBank/DDBJ databases">
        <title>First draft genome of Liparis tanakae, snailfish: a comprehensive survey of snailfish specific genes.</title>
        <authorList>
            <person name="Kim W."/>
            <person name="Song I."/>
            <person name="Jeong J.-H."/>
            <person name="Kim D."/>
            <person name="Kim S."/>
            <person name="Ryu S."/>
            <person name="Song J.Y."/>
            <person name="Lee S.K."/>
        </authorList>
    </citation>
    <scope>NUCLEOTIDE SEQUENCE [LARGE SCALE GENOMIC DNA]</scope>
    <source>
        <tissue evidence="2">Muscle</tissue>
    </source>
</reference>
<dbReference type="AlphaFoldDB" id="A0A4Z2DYU8"/>
<comment type="caution">
    <text evidence="2">The sequence shown here is derived from an EMBL/GenBank/DDBJ whole genome shotgun (WGS) entry which is preliminary data.</text>
</comment>
<sequence>MCLLLSPVPQNVCRRLPTRPLPGVHHRPLHGVPAPRGSETLPQHAALHLRDKVEEGGEVENGAAGETGDGQVLAGHHRGDRSAEQGGPGERHGGVLHLLPEGQCFSEARPHETSEDGLSAALWW</sequence>
<name>A0A4Z2DYU8_9TELE</name>